<evidence type="ECO:0000256" key="1">
    <source>
        <dbReference type="SAM" id="SignalP"/>
    </source>
</evidence>
<dbReference type="RefSeq" id="WP_102951116.1">
    <property type="nucleotide sequence ID" value="NZ_CP024847.1"/>
</dbReference>
<dbReference type="KEGG" id="nba:CUN60_05750"/>
<evidence type="ECO:0008006" key="4">
    <source>
        <dbReference type="Google" id="ProtNLM"/>
    </source>
</evidence>
<reference evidence="3" key="1">
    <citation type="submission" date="2017-11" db="EMBL/GenBank/DDBJ databases">
        <authorList>
            <person name="Chan K.G."/>
            <person name="Lee L.S."/>
        </authorList>
    </citation>
    <scope>NUCLEOTIDE SEQUENCE [LARGE SCALE GENOMIC DNA]</scope>
    <source>
        <strain evidence="3">DSM 100970</strain>
    </source>
</reference>
<accession>A0A2I7N5U1</accession>
<organism evidence="2 3">
    <name type="scientific">Aquella oligotrophica</name>
    <dbReference type="NCBI Taxonomy" id="2067065"/>
    <lineage>
        <taxon>Bacteria</taxon>
        <taxon>Pseudomonadati</taxon>
        <taxon>Pseudomonadota</taxon>
        <taxon>Betaproteobacteria</taxon>
        <taxon>Neisseriales</taxon>
        <taxon>Neisseriaceae</taxon>
        <taxon>Aquella</taxon>
    </lineage>
</organism>
<evidence type="ECO:0000313" key="3">
    <source>
        <dbReference type="Proteomes" id="UP000236655"/>
    </source>
</evidence>
<gene>
    <name evidence="2" type="ORF">CUN60_05750</name>
</gene>
<dbReference type="EMBL" id="CP024847">
    <property type="protein sequence ID" value="AUR51819.1"/>
    <property type="molecule type" value="Genomic_DNA"/>
</dbReference>
<feature type="signal peptide" evidence="1">
    <location>
        <begin position="1"/>
        <end position="17"/>
    </location>
</feature>
<keyword evidence="3" id="KW-1185">Reference proteome</keyword>
<evidence type="ECO:0000313" key="2">
    <source>
        <dbReference type="EMBL" id="AUR51819.1"/>
    </source>
</evidence>
<protein>
    <recommendedName>
        <fullName evidence="4">PepSY domain-containing protein</fullName>
    </recommendedName>
</protein>
<sequence length="93" mass="10208">MRKLLALIMALPVLSFAASLDMSTLKCQTSPDRKPLNITTATTLKQVQDNCLIADEKKHDGMYEVKFKNDTTGKNVKCDFASDSPTAVVNGCR</sequence>
<dbReference type="Proteomes" id="UP000236655">
    <property type="component" value="Chromosome"/>
</dbReference>
<name>A0A2I7N5U1_9NEIS</name>
<proteinExistence type="predicted"/>
<dbReference type="AlphaFoldDB" id="A0A2I7N5U1"/>
<keyword evidence="1" id="KW-0732">Signal</keyword>
<feature type="chain" id="PRO_5014427545" description="PepSY domain-containing protein" evidence="1">
    <location>
        <begin position="18"/>
        <end position="93"/>
    </location>
</feature>